<dbReference type="AlphaFoldDB" id="A0A7Y9S5A4"/>
<proteinExistence type="predicted"/>
<protein>
    <submittedName>
        <fullName evidence="3">Phospholipid/cholesterol/gamma-HCH transport system substrate-binding protein</fullName>
    </submittedName>
</protein>
<dbReference type="EMBL" id="JACCAA010000001">
    <property type="protein sequence ID" value="NYG60024.1"/>
    <property type="molecule type" value="Genomic_DNA"/>
</dbReference>
<feature type="domain" description="Mammalian cell entry C-terminal" evidence="2">
    <location>
        <begin position="124"/>
        <end position="341"/>
    </location>
</feature>
<evidence type="ECO:0000313" key="4">
    <source>
        <dbReference type="Proteomes" id="UP000540656"/>
    </source>
</evidence>
<comment type="caution">
    <text evidence="3">The sequence shown here is derived from an EMBL/GenBank/DDBJ whole genome shotgun (WGS) entry which is preliminary data.</text>
</comment>
<feature type="domain" description="Mce/MlaD" evidence="1">
    <location>
        <begin position="38"/>
        <end position="116"/>
    </location>
</feature>
<dbReference type="RefSeq" id="WP_179503008.1">
    <property type="nucleotide sequence ID" value="NZ_JACCAA010000001.1"/>
</dbReference>
<dbReference type="Pfam" id="PF02470">
    <property type="entry name" value="MlaD"/>
    <property type="match status" value="1"/>
</dbReference>
<dbReference type="PANTHER" id="PTHR33371">
    <property type="entry name" value="INTERMEMBRANE PHOSPHOLIPID TRANSPORT SYSTEM BINDING PROTEIN MLAD-RELATED"/>
    <property type="match status" value="1"/>
</dbReference>
<keyword evidence="4" id="KW-1185">Reference proteome</keyword>
<evidence type="ECO:0000313" key="3">
    <source>
        <dbReference type="EMBL" id="NYG60024.1"/>
    </source>
</evidence>
<accession>A0A7Y9S5A4</accession>
<dbReference type="Pfam" id="PF11887">
    <property type="entry name" value="Mce4_CUP1"/>
    <property type="match status" value="1"/>
</dbReference>
<dbReference type="InterPro" id="IPR005693">
    <property type="entry name" value="Mce"/>
</dbReference>
<dbReference type="NCBIfam" id="TIGR00996">
    <property type="entry name" value="Mtu_fam_mce"/>
    <property type="match status" value="1"/>
</dbReference>
<dbReference type="InterPro" id="IPR052336">
    <property type="entry name" value="MlaD_Phospholipid_Transporter"/>
</dbReference>
<evidence type="ECO:0000259" key="2">
    <source>
        <dbReference type="Pfam" id="PF11887"/>
    </source>
</evidence>
<evidence type="ECO:0000259" key="1">
    <source>
        <dbReference type="Pfam" id="PF02470"/>
    </source>
</evidence>
<organism evidence="3 4">
    <name type="scientific">Nocardioides daedukensis</name>
    <dbReference type="NCBI Taxonomy" id="634462"/>
    <lineage>
        <taxon>Bacteria</taxon>
        <taxon>Bacillati</taxon>
        <taxon>Actinomycetota</taxon>
        <taxon>Actinomycetes</taxon>
        <taxon>Propionibacteriales</taxon>
        <taxon>Nocardioidaceae</taxon>
        <taxon>Nocardioides</taxon>
    </lineage>
</organism>
<reference evidence="3 4" key="1">
    <citation type="submission" date="2020-07" db="EMBL/GenBank/DDBJ databases">
        <title>Sequencing the genomes of 1000 actinobacteria strains.</title>
        <authorList>
            <person name="Klenk H.-P."/>
        </authorList>
    </citation>
    <scope>NUCLEOTIDE SEQUENCE [LARGE SCALE GENOMIC DNA]</scope>
    <source>
        <strain evidence="3 4">DSM 23819</strain>
    </source>
</reference>
<dbReference type="PANTHER" id="PTHR33371:SF19">
    <property type="entry name" value="MCE-FAMILY PROTEIN MCE4A"/>
    <property type="match status" value="1"/>
</dbReference>
<gene>
    <name evidence="3" type="ORF">BJ980_002947</name>
</gene>
<dbReference type="GO" id="GO:0051701">
    <property type="term" value="P:biological process involved in interaction with host"/>
    <property type="evidence" value="ECO:0007669"/>
    <property type="project" value="TreeGrafter"/>
</dbReference>
<sequence>MKRPYKVVDVFLGLASVALALALVAVALMTFNKAFDDTVEVSLETGAVGNALQKGSDVKLNGVPVGRVTAIDNTSTGARLTLALDPDTAEALPVETTARLLPKTLFGERYVVLVPPADGATSAGLEAGDSINQDGSAEAVELQELFDQLLPVLQSIEPGKLTAALGELAAMLRGQGTAIGDSITQWGAYLEKLNPLVPQMTEGIEKLALVANDFDAMAPDLLEALDTMSTTSATLVEEQDNFGDVFTNVITAADSTRGFVAKNQDTIIVLSEESRAALEAVRPYAGQFPCIFKAVRTFIPVMDRTLGKGSDEPGIHVRLNVVESRGKYLAGKDAPRYSTNGKTRCPYVTGQARRSAPGAGEPATIAPPASNLLDQRLTRTVVNGLGDANSPAENQLVAELMAPTLGMAPADFPEWGSLLVGPTLRNTKVELR</sequence>
<dbReference type="InterPro" id="IPR003399">
    <property type="entry name" value="Mce/MlaD"/>
</dbReference>
<dbReference type="InterPro" id="IPR024516">
    <property type="entry name" value="Mce_C"/>
</dbReference>
<dbReference type="Proteomes" id="UP000540656">
    <property type="component" value="Unassembled WGS sequence"/>
</dbReference>
<name>A0A7Y9S5A4_9ACTN</name>
<dbReference type="GO" id="GO:0005576">
    <property type="term" value="C:extracellular region"/>
    <property type="evidence" value="ECO:0007669"/>
    <property type="project" value="TreeGrafter"/>
</dbReference>